<dbReference type="EMBL" id="JADJEV010000001">
    <property type="protein sequence ID" value="MBK6971743.1"/>
    <property type="molecule type" value="Genomic_DNA"/>
</dbReference>
<sequence length="129" mass="13180">MIFGLSRLLIRRLAHVLAGLLLFGNLVVAAHACQPATHQGQLSVMVPPSHCHEAPATDPGALCSLHCGADEQSPTTAAPGVAPMPAIAALIVPGLAPAQQRGACGIATLPEVSPALHPPPSILFHAFRS</sequence>
<reference evidence="1" key="1">
    <citation type="submission" date="2020-10" db="EMBL/GenBank/DDBJ databases">
        <title>Connecting structure to function with the recovery of over 1000 high-quality activated sludge metagenome-assembled genomes encoding full-length rRNA genes using long-read sequencing.</title>
        <authorList>
            <person name="Singleton C.M."/>
            <person name="Petriglieri F."/>
            <person name="Kristensen J.M."/>
            <person name="Kirkegaard R.H."/>
            <person name="Michaelsen T.Y."/>
            <person name="Andersen M.H."/>
            <person name="Karst S.M."/>
            <person name="Dueholm M.S."/>
            <person name="Nielsen P.H."/>
            <person name="Albertsen M."/>
        </authorList>
    </citation>
    <scope>NUCLEOTIDE SEQUENCE</scope>
    <source>
        <strain evidence="1">Bjer_18-Q3-R1-45_BAT3C.347</strain>
    </source>
</reference>
<name>A0A9D7DVU8_9PROT</name>
<dbReference type="Proteomes" id="UP000807785">
    <property type="component" value="Unassembled WGS sequence"/>
</dbReference>
<evidence type="ECO:0000313" key="1">
    <source>
        <dbReference type="EMBL" id="MBK6971743.1"/>
    </source>
</evidence>
<dbReference type="AlphaFoldDB" id="A0A9D7DVU8"/>
<evidence type="ECO:0000313" key="2">
    <source>
        <dbReference type="Proteomes" id="UP000807785"/>
    </source>
</evidence>
<accession>A0A9D7DVU8</accession>
<gene>
    <name evidence="1" type="ORF">IPH26_01865</name>
</gene>
<proteinExistence type="predicted"/>
<comment type="caution">
    <text evidence="1">The sequence shown here is derived from an EMBL/GenBank/DDBJ whole genome shotgun (WGS) entry which is preliminary data.</text>
</comment>
<organism evidence="1 2">
    <name type="scientific">Candidatus Methylophosphatis roskildensis</name>
    <dbReference type="NCBI Taxonomy" id="2899263"/>
    <lineage>
        <taxon>Bacteria</taxon>
        <taxon>Pseudomonadati</taxon>
        <taxon>Pseudomonadota</taxon>
        <taxon>Betaproteobacteria</taxon>
        <taxon>Nitrosomonadales</taxon>
        <taxon>Sterolibacteriaceae</taxon>
        <taxon>Candidatus Methylophosphatis</taxon>
    </lineage>
</organism>
<protein>
    <submittedName>
        <fullName evidence="1">Uncharacterized protein</fullName>
    </submittedName>
</protein>